<comment type="caution">
    <text evidence="2">The sequence shown here is derived from an EMBL/GenBank/DDBJ whole genome shotgun (WGS) entry which is preliminary data.</text>
</comment>
<name>A0A497F2P7_9CREN</name>
<evidence type="ECO:0000313" key="3">
    <source>
        <dbReference type="Proteomes" id="UP000269499"/>
    </source>
</evidence>
<gene>
    <name evidence="2" type="ORF">DRJ26_03055</name>
</gene>
<dbReference type="GO" id="GO:0003677">
    <property type="term" value="F:DNA binding"/>
    <property type="evidence" value="ECO:0007669"/>
    <property type="project" value="UniProtKB-KW"/>
</dbReference>
<accession>A0A497F2P7</accession>
<feature type="non-terminal residue" evidence="2">
    <location>
        <position position="1"/>
    </location>
</feature>
<dbReference type="AlphaFoldDB" id="A0A497F2P7"/>
<keyword evidence="2" id="KW-0238">DNA-binding</keyword>
<feature type="domain" description="HEPN" evidence="1">
    <location>
        <begin position="1"/>
        <end position="92"/>
    </location>
</feature>
<dbReference type="Proteomes" id="UP000269499">
    <property type="component" value="Unassembled WGS sequence"/>
</dbReference>
<dbReference type="PROSITE" id="PS50910">
    <property type="entry name" value="HEPN"/>
    <property type="match status" value="1"/>
</dbReference>
<dbReference type="SUPFAM" id="SSF81593">
    <property type="entry name" value="Nucleotidyltransferase substrate binding subunit/domain"/>
    <property type="match status" value="1"/>
</dbReference>
<evidence type="ECO:0000313" key="2">
    <source>
        <dbReference type="EMBL" id="RLE53676.1"/>
    </source>
</evidence>
<organism evidence="2 3">
    <name type="scientific">Thermoproteota archaeon</name>
    <dbReference type="NCBI Taxonomy" id="2056631"/>
    <lineage>
        <taxon>Archaea</taxon>
        <taxon>Thermoproteota</taxon>
    </lineage>
</organism>
<dbReference type="SMART" id="SM00748">
    <property type="entry name" value="HEPN"/>
    <property type="match status" value="1"/>
</dbReference>
<evidence type="ECO:0000259" key="1">
    <source>
        <dbReference type="PROSITE" id="PS50910"/>
    </source>
</evidence>
<sequence>YDLAAFNIEQYCQLMLKYKLLIKTGTYPRTHSVIRLLRELSKIAEELKELLSSREAMIYLTKIEDTYIGARYLPRRYEKVEVEEMLRFTREVFKPAIDKI</sequence>
<dbReference type="EMBL" id="QMRA01000056">
    <property type="protein sequence ID" value="RLE53676.1"/>
    <property type="molecule type" value="Genomic_DNA"/>
</dbReference>
<dbReference type="Pfam" id="PF05168">
    <property type="entry name" value="HEPN"/>
    <property type="match status" value="1"/>
</dbReference>
<dbReference type="Gene3D" id="1.20.120.330">
    <property type="entry name" value="Nucleotidyltransferases domain 2"/>
    <property type="match status" value="1"/>
</dbReference>
<dbReference type="InterPro" id="IPR007842">
    <property type="entry name" value="HEPN_dom"/>
</dbReference>
<reference evidence="2 3" key="1">
    <citation type="submission" date="2018-06" db="EMBL/GenBank/DDBJ databases">
        <title>Extensive metabolic versatility and redundancy in microbially diverse, dynamic hydrothermal sediments.</title>
        <authorList>
            <person name="Dombrowski N."/>
            <person name="Teske A."/>
            <person name="Baker B.J."/>
        </authorList>
    </citation>
    <scope>NUCLEOTIDE SEQUENCE [LARGE SCALE GENOMIC DNA]</scope>
    <source>
        <strain evidence="2">B20_G2</strain>
    </source>
</reference>
<protein>
    <submittedName>
        <fullName evidence="2">DNA-binding protein</fullName>
    </submittedName>
</protein>
<proteinExistence type="predicted"/>